<protein>
    <submittedName>
        <fullName evidence="2">Uncharacterized protein</fullName>
    </submittedName>
</protein>
<sequence length="175" mass="18778">MNRLLRGLLVLSGLSCAVAVAQAEDDQTLIERARSAAPSMVSADATVMYQGRVLAEGSNGWTCLPETMPGDMSPICNDAVWMEALQAVGGKAPFEAKQMGFSYMLGGDGGVSNSDPYHPDHVNADDFIKEGPHLMVIVPREALEGMTTDPHAGGPYVMWKDTPYAHIMIPVGERE</sequence>
<evidence type="ECO:0000313" key="3">
    <source>
        <dbReference type="Proteomes" id="UP000028252"/>
    </source>
</evidence>
<dbReference type="EMBL" id="JMQN01000036">
    <property type="protein sequence ID" value="KEA63559.1"/>
    <property type="molecule type" value="Genomic_DNA"/>
</dbReference>
<evidence type="ECO:0000313" key="2">
    <source>
        <dbReference type="EMBL" id="KEA63559.1"/>
    </source>
</evidence>
<dbReference type="RefSeq" id="WP_036188182.1">
    <property type="nucleotide sequence ID" value="NZ_JMQN01000036.1"/>
</dbReference>
<reference evidence="2 3" key="1">
    <citation type="submission" date="2014-04" db="EMBL/GenBank/DDBJ databases">
        <title>Marinobacterium kochiensis sp. nov., isolated from sediment sample collected from Kochi backwaters in Kerala, India.</title>
        <authorList>
            <person name="Singh A."/>
            <person name="Pinnaka A.K."/>
        </authorList>
    </citation>
    <scope>NUCLEOTIDE SEQUENCE [LARGE SCALE GENOMIC DNA]</scope>
    <source>
        <strain evidence="2 3">AK27</strain>
    </source>
</reference>
<feature type="signal peptide" evidence="1">
    <location>
        <begin position="1"/>
        <end position="23"/>
    </location>
</feature>
<organism evidence="2 3">
    <name type="scientific">Marinobacterium lacunae</name>
    <dbReference type="NCBI Taxonomy" id="1232683"/>
    <lineage>
        <taxon>Bacteria</taxon>
        <taxon>Pseudomonadati</taxon>
        <taxon>Pseudomonadota</taxon>
        <taxon>Gammaproteobacteria</taxon>
        <taxon>Oceanospirillales</taxon>
        <taxon>Oceanospirillaceae</taxon>
        <taxon>Marinobacterium</taxon>
    </lineage>
</organism>
<accession>A0A081FYF4</accession>
<keyword evidence="3" id="KW-1185">Reference proteome</keyword>
<dbReference type="eggNOG" id="ENOG502ZC6I">
    <property type="taxonomic scope" value="Bacteria"/>
</dbReference>
<feature type="chain" id="PRO_5001757372" evidence="1">
    <location>
        <begin position="24"/>
        <end position="175"/>
    </location>
</feature>
<dbReference type="PATRIC" id="fig|1232683.4.peg.2297"/>
<comment type="caution">
    <text evidence="2">The sequence shown here is derived from an EMBL/GenBank/DDBJ whole genome shotgun (WGS) entry which is preliminary data.</text>
</comment>
<keyword evidence="1" id="KW-0732">Signal</keyword>
<dbReference type="OrthoDB" id="4760845at2"/>
<gene>
    <name evidence="2" type="ORF">ADIMK_2338</name>
</gene>
<proteinExistence type="predicted"/>
<name>A0A081FYF4_9GAMM</name>
<dbReference type="AlphaFoldDB" id="A0A081FYF4"/>
<evidence type="ECO:0000256" key="1">
    <source>
        <dbReference type="SAM" id="SignalP"/>
    </source>
</evidence>
<dbReference type="STRING" id="1232683.ADIMK_2338"/>
<dbReference type="Proteomes" id="UP000028252">
    <property type="component" value="Unassembled WGS sequence"/>
</dbReference>